<dbReference type="AlphaFoldDB" id="A0A5E8CH66"/>
<sequence length="62" mass="7049">MYIEKAVNVTTSIGVLCALYGTDQYFSKDNKDIPKETRVPWRIATQVFGFAGVLKLIQDFTF</sequence>
<protein>
    <submittedName>
        <fullName evidence="1">Uncharacterized protein</fullName>
    </submittedName>
</protein>
<reference evidence="1" key="1">
    <citation type="submission" date="2019-09" db="EMBL/GenBank/DDBJ databases">
        <authorList>
            <person name="Needham M D."/>
        </authorList>
    </citation>
    <scope>NUCLEOTIDE SEQUENCE</scope>
</reference>
<evidence type="ECO:0000313" key="1">
    <source>
        <dbReference type="EMBL" id="VVU94758.1"/>
    </source>
</evidence>
<proteinExistence type="predicted"/>
<accession>A0A5E8CH66</accession>
<dbReference type="EMBL" id="CABVLZ010000002">
    <property type="protein sequence ID" value="VVU94758.1"/>
    <property type="molecule type" value="Genomic_DNA"/>
</dbReference>
<name>A0A5E8CH66_9ZZZZ</name>
<organism evidence="1">
    <name type="scientific">seawater metagenome</name>
    <dbReference type="NCBI Taxonomy" id="1561972"/>
    <lineage>
        <taxon>unclassified sequences</taxon>
        <taxon>metagenomes</taxon>
        <taxon>ecological metagenomes</taxon>
    </lineage>
</organism>
<gene>
    <name evidence="1" type="ORF">CPAV1605_483</name>
</gene>